<dbReference type="EMBL" id="UINC01029850">
    <property type="protein sequence ID" value="SVB13287.1"/>
    <property type="molecule type" value="Genomic_DNA"/>
</dbReference>
<feature type="non-terminal residue" evidence="1">
    <location>
        <position position="1"/>
    </location>
</feature>
<evidence type="ECO:0000313" key="1">
    <source>
        <dbReference type="EMBL" id="SVB13287.1"/>
    </source>
</evidence>
<dbReference type="AlphaFoldDB" id="A0A382BJD9"/>
<gene>
    <name evidence="1" type="ORF">METZ01_LOCUS166141</name>
</gene>
<organism evidence="1">
    <name type="scientific">marine metagenome</name>
    <dbReference type="NCBI Taxonomy" id="408172"/>
    <lineage>
        <taxon>unclassified sequences</taxon>
        <taxon>metagenomes</taxon>
        <taxon>ecological metagenomes</taxon>
    </lineage>
</organism>
<dbReference type="Gene3D" id="3.40.50.150">
    <property type="entry name" value="Vaccinia Virus protein VP39"/>
    <property type="match status" value="1"/>
</dbReference>
<name>A0A382BJD9_9ZZZZ</name>
<evidence type="ECO:0008006" key="2">
    <source>
        <dbReference type="Google" id="ProtNLM"/>
    </source>
</evidence>
<dbReference type="SUPFAM" id="SSF53335">
    <property type="entry name" value="S-adenosyl-L-methionine-dependent methyltransferases"/>
    <property type="match status" value="1"/>
</dbReference>
<accession>A0A382BJD9</accession>
<reference evidence="1" key="1">
    <citation type="submission" date="2018-05" db="EMBL/GenBank/DDBJ databases">
        <authorList>
            <person name="Lanie J.A."/>
            <person name="Ng W.-L."/>
            <person name="Kazmierczak K.M."/>
            <person name="Andrzejewski T.M."/>
            <person name="Davidsen T.M."/>
            <person name="Wayne K.J."/>
            <person name="Tettelin H."/>
            <person name="Glass J.I."/>
            <person name="Rusch D."/>
            <person name="Podicherti R."/>
            <person name="Tsui H.-C.T."/>
            <person name="Winkler M.E."/>
        </authorList>
    </citation>
    <scope>NUCLEOTIDE SEQUENCE</scope>
</reference>
<dbReference type="InterPro" id="IPR029063">
    <property type="entry name" value="SAM-dependent_MTases_sf"/>
</dbReference>
<sequence length="208" mass="24161">VFIVIHYKLFKLLFIATKKGYLCEIGWIDSYKTQTPVNKKLQPIPWVTYSFISYIEHRLNKSMSIFEYGSGNSTFFYAEKVNRVISVEHDKKWHEKLIENIPENVKLIHCELKYGGDYCKSVVSTDRKFSIIIVDGRDRVNCILNSTSSISQDGVLILDDSEREEYQNGVIHLKQLGYNELDFWGIAPGIFYNKCTSIFYKDNNCLGI</sequence>
<proteinExistence type="predicted"/>
<protein>
    <recommendedName>
        <fullName evidence="2">FkbM family methyltransferase</fullName>
    </recommendedName>
</protein>